<dbReference type="EMBL" id="KN553952">
    <property type="protein sequence ID" value="KHJ89634.1"/>
    <property type="molecule type" value="Genomic_DNA"/>
</dbReference>
<dbReference type="AlphaFoldDB" id="A0A0B1SXH6"/>
<sequence length="73" mass="8214">MSAHDLISSIIARSRDPVFDQMLRALSEKISKISLTRLRPKRELVSDAVDIDCAPSEAFWIGNLNPLVKDFSK</sequence>
<evidence type="ECO:0000313" key="2">
    <source>
        <dbReference type="Proteomes" id="UP000053660"/>
    </source>
</evidence>
<proteinExistence type="predicted"/>
<evidence type="ECO:0000313" key="1">
    <source>
        <dbReference type="EMBL" id="KHJ89634.1"/>
    </source>
</evidence>
<dbReference type="Proteomes" id="UP000053660">
    <property type="component" value="Unassembled WGS sequence"/>
</dbReference>
<reference evidence="1 2" key="1">
    <citation type="submission" date="2014-03" db="EMBL/GenBank/DDBJ databases">
        <title>Draft genome of the hookworm Oesophagostomum dentatum.</title>
        <authorList>
            <person name="Mitreva M."/>
        </authorList>
    </citation>
    <scope>NUCLEOTIDE SEQUENCE [LARGE SCALE GENOMIC DNA]</scope>
    <source>
        <strain evidence="1 2">OD-Hann</strain>
    </source>
</reference>
<name>A0A0B1SXH6_OESDE</name>
<protein>
    <submittedName>
        <fullName evidence="1">Uncharacterized protein</fullName>
    </submittedName>
</protein>
<gene>
    <name evidence="1" type="ORF">OESDEN_10537</name>
</gene>
<organism evidence="1 2">
    <name type="scientific">Oesophagostomum dentatum</name>
    <name type="common">Nodular worm</name>
    <dbReference type="NCBI Taxonomy" id="61180"/>
    <lineage>
        <taxon>Eukaryota</taxon>
        <taxon>Metazoa</taxon>
        <taxon>Ecdysozoa</taxon>
        <taxon>Nematoda</taxon>
        <taxon>Chromadorea</taxon>
        <taxon>Rhabditida</taxon>
        <taxon>Rhabditina</taxon>
        <taxon>Rhabditomorpha</taxon>
        <taxon>Strongyloidea</taxon>
        <taxon>Strongylidae</taxon>
        <taxon>Oesophagostomum</taxon>
    </lineage>
</organism>
<accession>A0A0B1SXH6</accession>
<keyword evidence="2" id="KW-1185">Reference proteome</keyword>